<dbReference type="EMBL" id="CAFB01000064">
    <property type="protein sequence ID" value="CCD30132.1"/>
    <property type="molecule type" value="Genomic_DNA"/>
</dbReference>
<dbReference type="UniPathway" id="UPA00558">
    <property type="reaction ID" value="UER00616"/>
</dbReference>
<feature type="modified residue" description="Pyruvic acid (Ser); by autocatalysis" evidence="11">
    <location>
        <position position="188"/>
    </location>
</feature>
<evidence type="ECO:0000256" key="5">
    <source>
        <dbReference type="ARBA" id="ARBA00023136"/>
    </source>
</evidence>
<keyword evidence="1 11" id="KW-1003">Cell membrane</keyword>
<dbReference type="Pfam" id="PF02666">
    <property type="entry name" value="PS_Dcarbxylase"/>
    <property type="match status" value="1"/>
</dbReference>
<dbReference type="GO" id="GO:0006646">
    <property type="term" value="P:phosphatidylethanolamine biosynthetic process"/>
    <property type="evidence" value="ECO:0007669"/>
    <property type="project" value="UniProtKB-UniRule"/>
</dbReference>
<dbReference type="PANTHER" id="PTHR35809">
    <property type="entry name" value="ARCHAETIDYLSERINE DECARBOXYLASE PROENZYME-RELATED"/>
    <property type="match status" value="1"/>
</dbReference>
<comment type="pathway">
    <text evidence="11">Phospholipid metabolism; phosphatidylethanolamine biosynthesis; phosphatidylethanolamine from CDP-diacylglycerol: step 2/2.</text>
</comment>
<evidence type="ECO:0000256" key="11">
    <source>
        <dbReference type="HAMAP-Rule" id="MF_00664"/>
    </source>
</evidence>
<comment type="similarity">
    <text evidence="11">Belongs to the phosphatidylserine decarboxylase family. PSD-A subfamily.</text>
</comment>
<dbReference type="GO" id="GO:0004609">
    <property type="term" value="F:phosphatidylserine decarboxylase activity"/>
    <property type="evidence" value="ECO:0007669"/>
    <property type="project" value="UniProtKB-UniRule"/>
</dbReference>
<feature type="chain" id="PRO_5023561451" description="Phosphatidylserine decarboxylase alpha chain" evidence="11">
    <location>
        <begin position="188"/>
        <end position="221"/>
    </location>
</feature>
<dbReference type="GO" id="GO:0005886">
    <property type="term" value="C:plasma membrane"/>
    <property type="evidence" value="ECO:0007669"/>
    <property type="project" value="UniProtKB-SubCell"/>
</dbReference>
<sequence length="221" mass="24534">MSDLKTSRKFHPIIAREGWLFIAISFICALLAQFWTRLAWAWPFWLVTLFMIQFFRDPKRAPPPKQNVALCVADGRVVAIRTCHDPYAQCEALLISVFMNLLNAHSQRAPVDGTVIKAEYFRGAFLNAALDKASSANERNALVIEMNNGERVTVVQIAGLIARRISCSVQPGDALARGQRYGFIRFGSRVDVYLPPQSRPGVAIGDKVQATSTILAELPSS</sequence>
<evidence type="ECO:0000256" key="7">
    <source>
        <dbReference type="ARBA" id="ARBA00023209"/>
    </source>
</evidence>
<comment type="catalytic activity">
    <reaction evidence="11">
        <text>a 1,2-diacyl-sn-glycero-3-phospho-L-serine + H(+) = a 1,2-diacyl-sn-glycero-3-phosphoethanolamine + CO2</text>
        <dbReference type="Rhea" id="RHEA:20828"/>
        <dbReference type="ChEBI" id="CHEBI:15378"/>
        <dbReference type="ChEBI" id="CHEBI:16526"/>
        <dbReference type="ChEBI" id="CHEBI:57262"/>
        <dbReference type="ChEBI" id="CHEBI:64612"/>
        <dbReference type="EC" id="4.1.1.65"/>
    </reaction>
</comment>
<comment type="caution">
    <text evidence="13">The sequence shown here is derived from an EMBL/GenBank/DDBJ whole genome shotgun (WGS) entry which is preliminary data.</text>
</comment>
<evidence type="ECO:0000256" key="1">
    <source>
        <dbReference type="ARBA" id="ARBA00022475"/>
    </source>
</evidence>
<accession>G2JBH8</accession>
<protein>
    <recommendedName>
        <fullName evidence="11">Phosphatidylserine decarboxylase proenzyme</fullName>
        <ecNumber evidence="11">4.1.1.65</ecNumber>
    </recommendedName>
    <component>
        <recommendedName>
            <fullName evidence="11">Phosphatidylserine decarboxylase alpha chain</fullName>
        </recommendedName>
    </component>
    <component>
        <recommendedName>
            <fullName evidence="11">Phosphatidylserine decarboxylase beta chain</fullName>
        </recommendedName>
    </component>
</protein>
<keyword evidence="12" id="KW-1133">Transmembrane helix</keyword>
<keyword evidence="2 11" id="KW-0444">Lipid biosynthesis</keyword>
<dbReference type="InterPro" id="IPR033175">
    <property type="entry name" value="PSD-A"/>
</dbReference>
<name>G2JBH8_9BURK</name>
<keyword evidence="9 11" id="KW-1208">Phospholipid metabolism</keyword>
<dbReference type="AlphaFoldDB" id="G2JBH8"/>
<comment type="cofactor">
    <cofactor evidence="11">
        <name>pyruvate</name>
        <dbReference type="ChEBI" id="CHEBI:15361"/>
    </cofactor>
    <text evidence="11">Binds 1 pyruvoyl group covalently per subunit.</text>
</comment>
<organism evidence="13 14">
    <name type="scientific">Candidatus Glomeribacter gigasporarum BEG34</name>
    <dbReference type="NCBI Taxonomy" id="1070319"/>
    <lineage>
        <taxon>Bacteria</taxon>
        <taxon>Pseudomonadati</taxon>
        <taxon>Pseudomonadota</taxon>
        <taxon>Betaproteobacteria</taxon>
        <taxon>Burkholderiales</taxon>
        <taxon>Burkholderiaceae</taxon>
        <taxon>Candidatus Glomeribacter</taxon>
    </lineage>
</organism>
<keyword evidence="8 11" id="KW-0456">Lyase</keyword>
<gene>
    <name evidence="11 13" type="primary">psd</name>
    <name evidence="13" type="ORF">CAGGBEG34_450006</name>
</gene>
<evidence type="ECO:0000256" key="4">
    <source>
        <dbReference type="ARBA" id="ARBA00023098"/>
    </source>
</evidence>
<keyword evidence="7 11" id="KW-0594">Phospholipid biosynthesis</keyword>
<comment type="function">
    <text evidence="11">Catalyzes the formation of phosphatidylethanolamine (PtdEtn) from phosphatidylserine (PtdSer).</text>
</comment>
<keyword evidence="10 11" id="KW-0670">Pyruvate</keyword>
<comment type="subunit">
    <text evidence="11">Heterodimer of a large membrane-associated beta subunit and a small pyruvoyl-containing alpha subunit.</text>
</comment>
<feature type="transmembrane region" description="Helical" evidence="12">
    <location>
        <begin position="12"/>
        <end position="32"/>
    </location>
</feature>
<comment type="subcellular location">
    <subcellularLocation>
        <location evidence="11">Cell membrane</location>
        <topology evidence="11">Peripheral membrane protein</topology>
    </subcellularLocation>
</comment>
<keyword evidence="5 11" id="KW-0472">Membrane</keyword>
<comment type="PTM">
    <text evidence="11">Is synthesized initially as an inactive proenzyme. Formation of the active enzyme involves a self-maturation process in which the active site pyruvoyl group is generated from an internal serine residue via an autocatalytic post-translational modification. Two non-identical subunits are generated from the proenzyme in this reaction, and the pyruvate is formed at the N-terminus of the alpha chain, which is derived from the carboxyl end of the proenzyme. The post-translation cleavage follows an unusual pathway, termed non-hydrolytic serinolysis, in which the side chain hydroxyl group of the serine supplies its oxygen atom to form the C-terminus of the beta chain, while the remainder of the serine residue undergoes an oxidative deamination to produce ammonia and the pyruvoyl prosthetic group on the alpha chain.</text>
</comment>
<dbReference type="STRING" id="1070319.CAGGBEG34_450006"/>
<evidence type="ECO:0000256" key="3">
    <source>
        <dbReference type="ARBA" id="ARBA00022793"/>
    </source>
</evidence>
<dbReference type="OrthoDB" id="9790893at2"/>
<feature type="active site" description="Schiff-base intermediate with substrate; via pyruvic acid" evidence="11">
    <location>
        <position position="188"/>
    </location>
</feature>
<evidence type="ECO:0000256" key="9">
    <source>
        <dbReference type="ARBA" id="ARBA00023264"/>
    </source>
</evidence>
<dbReference type="RefSeq" id="WP_006683202.1">
    <property type="nucleotide sequence ID" value="NZ_CAFB01000064.1"/>
</dbReference>
<evidence type="ECO:0000256" key="6">
    <source>
        <dbReference type="ARBA" id="ARBA00023145"/>
    </source>
</evidence>
<feature type="chain" id="PRO_5023561452" description="Phosphatidylserine decarboxylase beta chain" evidence="11">
    <location>
        <begin position="1"/>
        <end position="187"/>
    </location>
</feature>
<dbReference type="InterPro" id="IPR003817">
    <property type="entry name" value="PS_Dcarbxylase"/>
</dbReference>
<keyword evidence="14" id="KW-1185">Reference proteome</keyword>
<keyword evidence="3 11" id="KW-0210">Decarboxylase</keyword>
<dbReference type="eggNOG" id="COG0688">
    <property type="taxonomic scope" value="Bacteria"/>
</dbReference>
<keyword evidence="12" id="KW-0812">Transmembrane</keyword>
<keyword evidence="6 11" id="KW-0865">Zymogen</keyword>
<reference evidence="13 14" key="1">
    <citation type="submission" date="2011-08" db="EMBL/GenBank/DDBJ databases">
        <title>The genome of the obligate endobacterium of an arbuscular mycorrhizal fungus reveals an interphylum network of nutritional interactions.</title>
        <authorList>
            <person name="Ghignone S."/>
            <person name="Salvioli A."/>
            <person name="Anca I."/>
            <person name="Lumini E."/>
            <person name="Ortu G."/>
            <person name="Petiti L."/>
            <person name="Cruveiller S."/>
            <person name="Bianciotto V."/>
            <person name="Piffanelli P."/>
            <person name="Lanfranco L."/>
            <person name="Bonfante P."/>
        </authorList>
    </citation>
    <scope>NUCLEOTIDE SEQUENCE [LARGE SCALE GENOMIC DNA]</scope>
    <source>
        <strain evidence="13 14">BEG34</strain>
    </source>
</reference>
<proteinExistence type="inferred from homology"/>
<dbReference type="NCBIfam" id="NF003680">
    <property type="entry name" value="PRK05305.1-5"/>
    <property type="match status" value="1"/>
</dbReference>
<dbReference type="EC" id="4.1.1.65" evidence="11"/>
<evidence type="ECO:0000256" key="2">
    <source>
        <dbReference type="ARBA" id="ARBA00022516"/>
    </source>
</evidence>
<dbReference type="PANTHER" id="PTHR35809:SF1">
    <property type="entry name" value="ARCHAETIDYLSERINE DECARBOXYLASE PROENZYME-RELATED"/>
    <property type="match status" value="1"/>
</dbReference>
<keyword evidence="4 11" id="KW-0443">Lipid metabolism</keyword>
<evidence type="ECO:0000256" key="8">
    <source>
        <dbReference type="ARBA" id="ARBA00023239"/>
    </source>
</evidence>
<evidence type="ECO:0000256" key="10">
    <source>
        <dbReference type="ARBA" id="ARBA00023317"/>
    </source>
</evidence>
<dbReference type="NCBIfam" id="NF003678">
    <property type="entry name" value="PRK05305.1-2"/>
    <property type="match status" value="1"/>
</dbReference>
<dbReference type="HAMAP" id="MF_00664">
    <property type="entry name" value="PS_decarb_PSD_A"/>
    <property type="match status" value="1"/>
</dbReference>
<evidence type="ECO:0000313" key="14">
    <source>
        <dbReference type="Proteomes" id="UP000054051"/>
    </source>
</evidence>
<dbReference type="Proteomes" id="UP000054051">
    <property type="component" value="Unassembled WGS sequence"/>
</dbReference>
<evidence type="ECO:0000256" key="12">
    <source>
        <dbReference type="SAM" id="Phobius"/>
    </source>
</evidence>
<feature type="transmembrane region" description="Helical" evidence="12">
    <location>
        <begin position="38"/>
        <end position="55"/>
    </location>
</feature>
<feature type="site" description="Cleavage (non-hydrolytic); by autocatalysis" evidence="11">
    <location>
        <begin position="187"/>
        <end position="188"/>
    </location>
</feature>
<evidence type="ECO:0000313" key="13">
    <source>
        <dbReference type="EMBL" id="CCD30132.1"/>
    </source>
</evidence>